<comment type="subcellular location">
    <subcellularLocation>
        <location evidence="1">Cell membrane</location>
        <topology evidence="1">Multi-pass membrane protein</topology>
    </subcellularLocation>
</comment>
<keyword evidence="4 6" id="KW-1133">Transmembrane helix</keyword>
<dbReference type="InterPro" id="IPR018076">
    <property type="entry name" value="T2SS_GspF_dom"/>
</dbReference>
<dbReference type="PANTHER" id="PTHR35007:SF3">
    <property type="entry name" value="POSSIBLE CONSERVED ALANINE RICH MEMBRANE PROTEIN"/>
    <property type="match status" value="1"/>
</dbReference>
<feature type="transmembrane region" description="Helical" evidence="6">
    <location>
        <begin position="222"/>
        <end position="242"/>
    </location>
</feature>
<evidence type="ECO:0000256" key="5">
    <source>
        <dbReference type="ARBA" id="ARBA00023136"/>
    </source>
</evidence>
<dbReference type="PANTHER" id="PTHR35007">
    <property type="entry name" value="INTEGRAL MEMBRANE PROTEIN-RELATED"/>
    <property type="match status" value="1"/>
</dbReference>
<dbReference type="EMBL" id="JBHSXX010000001">
    <property type="protein sequence ID" value="MFC6870907.1"/>
    <property type="molecule type" value="Genomic_DNA"/>
</dbReference>
<name>A0ABW2C883_9PSEU</name>
<sequence>MTTNPLLLAAPGVLLSLAAVSAVAALHAPTVPPIPMRLWLARWWTLARRHAVSTRTVIATAAGLGVLFVTGWPVAAVATGAGVVVVPVLVARHDAQAVIERLDALGSWSRRLADVLASGAGGLESAITSAARTPPEPIAAQLSALAVRMRTRGLERALRMFADELADPAADEVVAALLLRHRAGGRGLVDVLEATADELAAEVTTRRDVEADRAKPRTDTRLVITITAVVLAGLMLFADQFLAPFGTLLGQLVMAAIVVLMGAACWWMHVLSRPRRNPRLFTALDRRAVM</sequence>
<comment type="caution">
    <text evidence="9">The sequence shown here is derived from an EMBL/GenBank/DDBJ whole genome shotgun (WGS) entry which is preliminary data.</text>
</comment>
<feature type="signal peptide" evidence="7">
    <location>
        <begin position="1"/>
        <end position="24"/>
    </location>
</feature>
<keyword evidence="7" id="KW-0732">Signal</keyword>
<keyword evidence="5 6" id="KW-0472">Membrane</keyword>
<evidence type="ECO:0000313" key="10">
    <source>
        <dbReference type="Proteomes" id="UP001596337"/>
    </source>
</evidence>
<evidence type="ECO:0000256" key="4">
    <source>
        <dbReference type="ARBA" id="ARBA00022989"/>
    </source>
</evidence>
<feature type="transmembrane region" description="Helical" evidence="6">
    <location>
        <begin position="248"/>
        <end position="271"/>
    </location>
</feature>
<evidence type="ECO:0000313" key="9">
    <source>
        <dbReference type="EMBL" id="MFC6870907.1"/>
    </source>
</evidence>
<keyword evidence="3 6" id="KW-0812">Transmembrane</keyword>
<dbReference type="RefSeq" id="WP_345401625.1">
    <property type="nucleotide sequence ID" value="NZ_BAABLA010000106.1"/>
</dbReference>
<feature type="chain" id="PRO_5046164609" evidence="7">
    <location>
        <begin position="25"/>
        <end position="290"/>
    </location>
</feature>
<organism evidence="9 10">
    <name type="scientific">Haloechinothrix salitolerans</name>
    <dbReference type="NCBI Taxonomy" id="926830"/>
    <lineage>
        <taxon>Bacteria</taxon>
        <taxon>Bacillati</taxon>
        <taxon>Actinomycetota</taxon>
        <taxon>Actinomycetes</taxon>
        <taxon>Pseudonocardiales</taxon>
        <taxon>Pseudonocardiaceae</taxon>
        <taxon>Haloechinothrix</taxon>
    </lineage>
</organism>
<keyword evidence="2" id="KW-1003">Cell membrane</keyword>
<feature type="transmembrane region" description="Helical" evidence="6">
    <location>
        <begin position="72"/>
        <end position="91"/>
    </location>
</feature>
<evidence type="ECO:0000259" key="8">
    <source>
        <dbReference type="Pfam" id="PF00482"/>
    </source>
</evidence>
<dbReference type="Pfam" id="PF00482">
    <property type="entry name" value="T2SSF"/>
    <property type="match status" value="1"/>
</dbReference>
<proteinExistence type="predicted"/>
<evidence type="ECO:0000256" key="6">
    <source>
        <dbReference type="SAM" id="Phobius"/>
    </source>
</evidence>
<evidence type="ECO:0000256" key="1">
    <source>
        <dbReference type="ARBA" id="ARBA00004651"/>
    </source>
</evidence>
<protein>
    <submittedName>
        <fullName evidence="9">Type II secretion system F family protein</fullName>
    </submittedName>
</protein>
<accession>A0ABW2C883</accession>
<evidence type="ECO:0000256" key="3">
    <source>
        <dbReference type="ARBA" id="ARBA00022692"/>
    </source>
</evidence>
<evidence type="ECO:0000256" key="7">
    <source>
        <dbReference type="SAM" id="SignalP"/>
    </source>
</evidence>
<evidence type="ECO:0000256" key="2">
    <source>
        <dbReference type="ARBA" id="ARBA00022475"/>
    </source>
</evidence>
<dbReference type="Proteomes" id="UP001596337">
    <property type="component" value="Unassembled WGS sequence"/>
</dbReference>
<reference evidence="10" key="1">
    <citation type="journal article" date="2019" name="Int. J. Syst. Evol. Microbiol.">
        <title>The Global Catalogue of Microorganisms (GCM) 10K type strain sequencing project: providing services to taxonomists for standard genome sequencing and annotation.</title>
        <authorList>
            <consortium name="The Broad Institute Genomics Platform"/>
            <consortium name="The Broad Institute Genome Sequencing Center for Infectious Disease"/>
            <person name="Wu L."/>
            <person name="Ma J."/>
        </authorList>
    </citation>
    <scope>NUCLEOTIDE SEQUENCE [LARGE SCALE GENOMIC DNA]</scope>
    <source>
        <strain evidence="10">KCTC 32255</strain>
    </source>
</reference>
<keyword evidence="10" id="KW-1185">Reference proteome</keyword>
<gene>
    <name evidence="9" type="ORF">ACFQGD_27655</name>
</gene>
<feature type="domain" description="Type II secretion system protein GspF" evidence="8">
    <location>
        <begin position="108"/>
        <end position="235"/>
    </location>
</feature>